<dbReference type="AlphaFoldDB" id="A0A8H3LL31"/>
<sequence length="299" mass="34887">MNTIHYSDVLTCNPNCDLKVYLIEASDSIHFKYEELSNLLFDKDSYEFFDLDKYMPYNVIQKYNYIKNLQFKIPVTIYQYYQVDKQQQEILYMPIAISICDLHEIIIHRLEIKYDVPLPCNINHPDAHHCACLFHYLCEFAILYRDYVCLIAVDDKHKVPIGEGVATSTDMHNKKSLVSANSMLVASNHDFTKLSFTPSVIFFIDVPKTIEESFYYGNIFVSYKDTTFQLSNAIRYATEFFNAIQMYYISIIPSVLCLYTDGEPDHRTTFGSVQISLICLFLRDDFDMLIALHTAPYHS</sequence>
<reference evidence="1" key="1">
    <citation type="submission" date="2019-10" db="EMBL/GenBank/DDBJ databases">
        <title>Conservation and host-specific expression of non-tandemly repeated heterogenous ribosome RNA gene in arbuscular mycorrhizal fungi.</title>
        <authorList>
            <person name="Maeda T."/>
            <person name="Kobayashi Y."/>
            <person name="Nakagawa T."/>
            <person name="Ezawa T."/>
            <person name="Yamaguchi K."/>
            <person name="Bino T."/>
            <person name="Nishimoto Y."/>
            <person name="Shigenobu S."/>
            <person name="Kawaguchi M."/>
        </authorList>
    </citation>
    <scope>NUCLEOTIDE SEQUENCE</scope>
    <source>
        <strain evidence="1">HR1</strain>
    </source>
</reference>
<evidence type="ECO:0000313" key="1">
    <source>
        <dbReference type="EMBL" id="GES90597.1"/>
    </source>
</evidence>
<name>A0A8H3LL31_9GLOM</name>
<comment type="caution">
    <text evidence="1">The sequence shown here is derived from an EMBL/GenBank/DDBJ whole genome shotgun (WGS) entry which is preliminary data.</text>
</comment>
<gene>
    <name evidence="1" type="ORF">RCL2_001743700</name>
</gene>
<dbReference type="OrthoDB" id="2371840at2759"/>
<accession>A0A8H3LL31</accession>
<evidence type="ECO:0000313" key="2">
    <source>
        <dbReference type="Proteomes" id="UP000615446"/>
    </source>
</evidence>
<protein>
    <submittedName>
        <fullName evidence="1">Uncharacterized protein</fullName>
    </submittedName>
</protein>
<dbReference type="Proteomes" id="UP000615446">
    <property type="component" value="Unassembled WGS sequence"/>
</dbReference>
<dbReference type="EMBL" id="BLAL01000196">
    <property type="protein sequence ID" value="GES90597.1"/>
    <property type="molecule type" value="Genomic_DNA"/>
</dbReference>
<proteinExistence type="predicted"/>
<organism evidence="1 2">
    <name type="scientific">Rhizophagus clarus</name>
    <dbReference type="NCBI Taxonomy" id="94130"/>
    <lineage>
        <taxon>Eukaryota</taxon>
        <taxon>Fungi</taxon>
        <taxon>Fungi incertae sedis</taxon>
        <taxon>Mucoromycota</taxon>
        <taxon>Glomeromycotina</taxon>
        <taxon>Glomeromycetes</taxon>
        <taxon>Glomerales</taxon>
        <taxon>Glomeraceae</taxon>
        <taxon>Rhizophagus</taxon>
    </lineage>
</organism>